<feature type="compositionally biased region" description="Polar residues" evidence="1">
    <location>
        <begin position="142"/>
        <end position="153"/>
    </location>
</feature>
<feature type="domain" description="HTH cro/C1-type" evidence="3">
    <location>
        <begin position="8"/>
        <end position="40"/>
    </location>
</feature>
<keyword evidence="2" id="KW-0472">Membrane</keyword>
<sequence length="268" mass="29805">MIGIGARLKEARISKGLTLEDLQDSTKIQQRYLSAIENEEFQVIPGAFYVRVFIKQYAEAVDLDADEILSLYQDEYEPAVQEKQESVVPATMQRSAGSKQNNQLREAMPKIIVALFILMIFVIVYTLLRDKATEPDIDQESSEPGSSVVTDEQGSVGVDKPKQPFEHASTVGETSIFKLTDADKITLIVKATGKSWISVTDQDGVERMPEPSGARVVQEGETIEIEANDAESLRIRVGNYENAELTVNGQRVDYPTELIPQNIVLKKP</sequence>
<evidence type="ECO:0000313" key="4">
    <source>
        <dbReference type="EMBL" id="ARF15377.1"/>
    </source>
</evidence>
<evidence type="ECO:0000256" key="2">
    <source>
        <dbReference type="SAM" id="Phobius"/>
    </source>
</evidence>
<accession>A0ABM6JZ00</accession>
<dbReference type="InterPro" id="IPR050400">
    <property type="entry name" value="Bact_Cytoskel_RodZ"/>
</dbReference>
<feature type="region of interest" description="Disordered" evidence="1">
    <location>
        <begin position="135"/>
        <end position="167"/>
    </location>
</feature>
<dbReference type="InterPro" id="IPR010982">
    <property type="entry name" value="Lambda_DNA-bd_dom_sf"/>
</dbReference>
<proteinExistence type="predicted"/>
<dbReference type="Pfam" id="PF13413">
    <property type="entry name" value="HTH_25"/>
    <property type="match status" value="1"/>
</dbReference>
<evidence type="ECO:0000256" key="1">
    <source>
        <dbReference type="SAM" id="MobiDB-lite"/>
    </source>
</evidence>
<dbReference type="Pfam" id="PF13464">
    <property type="entry name" value="RodZ_C"/>
    <property type="match status" value="1"/>
</dbReference>
<protein>
    <recommendedName>
        <fullName evidence="3">HTH cro/C1-type domain-containing protein</fullName>
    </recommendedName>
</protein>
<dbReference type="PANTHER" id="PTHR34475:SF1">
    <property type="entry name" value="CYTOSKELETON PROTEIN RODZ"/>
    <property type="match status" value="1"/>
</dbReference>
<dbReference type="PROSITE" id="PS50943">
    <property type="entry name" value="HTH_CROC1"/>
    <property type="match status" value="1"/>
</dbReference>
<reference evidence="4 5" key="1">
    <citation type="submission" date="2016-04" db="EMBL/GenBank/DDBJ databases">
        <title>Comparative Genomics and Epigenetics of Sporosarcina ureae.</title>
        <authorList>
            <person name="Oliver A.S."/>
            <person name="Cooper K.K."/>
        </authorList>
    </citation>
    <scope>NUCLEOTIDE SEQUENCE [LARGE SCALE GENOMIC DNA]</scope>
    <source>
        <strain evidence="4 5">S204</strain>
    </source>
</reference>
<keyword evidence="5" id="KW-1185">Reference proteome</keyword>
<dbReference type="EMBL" id="CP015108">
    <property type="protein sequence ID" value="ARF15377.1"/>
    <property type="molecule type" value="Genomic_DNA"/>
</dbReference>
<organism evidence="4 5">
    <name type="scientific">Sporosarcina ureae</name>
    <dbReference type="NCBI Taxonomy" id="1571"/>
    <lineage>
        <taxon>Bacteria</taxon>
        <taxon>Bacillati</taxon>
        <taxon>Bacillota</taxon>
        <taxon>Bacilli</taxon>
        <taxon>Bacillales</taxon>
        <taxon>Caryophanaceae</taxon>
        <taxon>Sporosarcina</taxon>
    </lineage>
</organism>
<evidence type="ECO:0000313" key="5">
    <source>
        <dbReference type="Proteomes" id="UP000192486"/>
    </source>
</evidence>
<dbReference type="SUPFAM" id="SSF47413">
    <property type="entry name" value="lambda repressor-like DNA-binding domains"/>
    <property type="match status" value="1"/>
</dbReference>
<dbReference type="Proteomes" id="UP000192486">
    <property type="component" value="Chromosome"/>
</dbReference>
<gene>
    <name evidence="4" type="ORF">SporoS204_15175</name>
</gene>
<name>A0ABM6JZ00_SPOUR</name>
<dbReference type="SMART" id="SM00530">
    <property type="entry name" value="HTH_XRE"/>
    <property type="match status" value="1"/>
</dbReference>
<dbReference type="Gene3D" id="1.10.260.40">
    <property type="entry name" value="lambda repressor-like DNA-binding domains"/>
    <property type="match status" value="1"/>
</dbReference>
<dbReference type="InterPro" id="IPR001387">
    <property type="entry name" value="Cro/C1-type_HTH"/>
</dbReference>
<dbReference type="RefSeq" id="WP_051210466.1">
    <property type="nucleotide sequence ID" value="NZ_CP015108.1"/>
</dbReference>
<dbReference type="CDD" id="cd00093">
    <property type="entry name" value="HTH_XRE"/>
    <property type="match status" value="1"/>
</dbReference>
<evidence type="ECO:0000259" key="3">
    <source>
        <dbReference type="PROSITE" id="PS50943"/>
    </source>
</evidence>
<keyword evidence="2" id="KW-0812">Transmembrane</keyword>
<feature type="transmembrane region" description="Helical" evidence="2">
    <location>
        <begin position="111"/>
        <end position="128"/>
    </location>
</feature>
<dbReference type="PANTHER" id="PTHR34475">
    <property type="match status" value="1"/>
</dbReference>
<keyword evidence="2" id="KW-1133">Transmembrane helix</keyword>
<dbReference type="InterPro" id="IPR025194">
    <property type="entry name" value="RodZ-like_C"/>
</dbReference>